<keyword evidence="6 8" id="KW-1133">Transmembrane helix</keyword>
<comment type="caution">
    <text evidence="9">The sequence shown here is derived from an EMBL/GenBank/DDBJ whole genome shotgun (WGS) entry which is preliminary data.</text>
</comment>
<dbReference type="AlphaFoldDB" id="A0AAV3S391"/>
<keyword evidence="7 8" id="KW-0472">Membrane</keyword>
<evidence type="ECO:0000256" key="2">
    <source>
        <dbReference type="ARBA" id="ARBA00007647"/>
    </source>
</evidence>
<comment type="subcellular location">
    <subcellularLocation>
        <location evidence="1">Membrane</location>
        <topology evidence="1">Single-pass membrane protein</topology>
    </subcellularLocation>
</comment>
<dbReference type="SUPFAM" id="SSF53448">
    <property type="entry name" value="Nucleotide-diphospho-sugar transferases"/>
    <property type="match status" value="1"/>
</dbReference>
<gene>
    <name evidence="9" type="ORF">LIER_34803</name>
</gene>
<evidence type="ECO:0000256" key="5">
    <source>
        <dbReference type="ARBA" id="ARBA00022692"/>
    </source>
</evidence>
<dbReference type="GO" id="GO:0016020">
    <property type="term" value="C:membrane"/>
    <property type="evidence" value="ECO:0007669"/>
    <property type="project" value="UniProtKB-SubCell"/>
</dbReference>
<dbReference type="GO" id="GO:0016757">
    <property type="term" value="F:glycosyltransferase activity"/>
    <property type="evidence" value="ECO:0007669"/>
    <property type="project" value="UniProtKB-UniRule"/>
</dbReference>
<dbReference type="InterPro" id="IPR029044">
    <property type="entry name" value="Nucleotide-diphossugar_trans"/>
</dbReference>
<name>A0AAV3S391_LITER</name>
<dbReference type="EC" id="2.4.1.-" evidence="8"/>
<keyword evidence="5 8" id="KW-0812">Transmembrane</keyword>
<keyword evidence="10" id="KW-1185">Reference proteome</keyword>
<evidence type="ECO:0000313" key="10">
    <source>
        <dbReference type="Proteomes" id="UP001454036"/>
    </source>
</evidence>
<organism evidence="9 10">
    <name type="scientific">Lithospermum erythrorhizon</name>
    <name type="common">Purple gromwell</name>
    <name type="synonym">Lithospermum officinale var. erythrorhizon</name>
    <dbReference type="NCBI Taxonomy" id="34254"/>
    <lineage>
        <taxon>Eukaryota</taxon>
        <taxon>Viridiplantae</taxon>
        <taxon>Streptophyta</taxon>
        <taxon>Embryophyta</taxon>
        <taxon>Tracheophyta</taxon>
        <taxon>Spermatophyta</taxon>
        <taxon>Magnoliopsida</taxon>
        <taxon>eudicotyledons</taxon>
        <taxon>Gunneridae</taxon>
        <taxon>Pentapetalae</taxon>
        <taxon>asterids</taxon>
        <taxon>lamiids</taxon>
        <taxon>Boraginales</taxon>
        <taxon>Boraginaceae</taxon>
        <taxon>Boraginoideae</taxon>
        <taxon>Lithospermeae</taxon>
        <taxon>Lithospermum</taxon>
    </lineage>
</organism>
<reference evidence="9 10" key="1">
    <citation type="submission" date="2024-01" db="EMBL/GenBank/DDBJ databases">
        <title>The complete chloroplast genome sequence of Lithospermum erythrorhizon: insights into the phylogenetic relationship among Boraginaceae species and the maternal lineages of purple gromwells.</title>
        <authorList>
            <person name="Okada T."/>
            <person name="Watanabe K."/>
        </authorList>
    </citation>
    <scope>NUCLEOTIDE SEQUENCE [LARGE SCALE GENOMIC DNA]</scope>
</reference>
<evidence type="ECO:0000313" key="9">
    <source>
        <dbReference type="EMBL" id="GAA0187515.1"/>
    </source>
</evidence>
<accession>A0AAV3S391</accession>
<evidence type="ECO:0000256" key="6">
    <source>
        <dbReference type="ARBA" id="ARBA00022989"/>
    </source>
</evidence>
<feature type="transmembrane region" description="Helical" evidence="8">
    <location>
        <begin position="20"/>
        <end position="41"/>
    </location>
</feature>
<dbReference type="InterPro" id="IPR008166">
    <property type="entry name" value="Glyco_transf_92"/>
</dbReference>
<evidence type="ECO:0000256" key="1">
    <source>
        <dbReference type="ARBA" id="ARBA00004167"/>
    </source>
</evidence>
<dbReference type="GO" id="GO:0005737">
    <property type="term" value="C:cytoplasm"/>
    <property type="evidence" value="ECO:0007669"/>
    <property type="project" value="TreeGrafter"/>
</dbReference>
<dbReference type="PANTHER" id="PTHR21461">
    <property type="entry name" value="GLYCOSYLTRANSFERASE FAMILY 92 PROTEIN"/>
    <property type="match status" value="1"/>
</dbReference>
<sequence>MKERKKRSSRSFLLSWKSWFFYIIILLLVAALTFSTLRLFFKDGSNSKLVESLFSPAVFSGESSVSPAIFIQETIIFPEQIIFFLKYPQSTTSLITRDNVNCIYMSSNTLSEPELKLPVISVDGDDSGGLMIRCPLPPRGMIVSLAGKSNGKYRVLSISQHKNYDSVIVSGVMMTWDSLAYDALIDSDNTTIVFVKGLNLRGGKIYDPSKFKCVYGHQDLDKSKFLLRSDVFSIGQEIVRCETPLSVLRNSSRYKVSVRVVGRRTMDTIARPLLRFEHDLSGRKLSEMCVCTMLRNQAKFLKEWVMYHGRIGVEKWIIYDNNSDDDLESVIESLVEGNYNVTRHVWPWIKSQEAGFAHCALRARGMCRWVGFIDVDEFIHLPSSPTLIDVIGNDTYVNDTVGEIRVPCRSFGPSGLNQSPVEGITIGYTCRVHGFERHKSIIRPEALNSTLINVVHHFHLRQGFESISLNSWLMVINHYKYQVWEVFKEKFQRRVATYVADWQHDKNVGSKDRAPGLGTTAIEPLDWSQRFCDIEDKSLRDKVLEIFYDPKIDGLPWQQ</sequence>
<proteinExistence type="inferred from homology"/>
<dbReference type="Pfam" id="PF01697">
    <property type="entry name" value="Glyco_transf_92"/>
    <property type="match status" value="1"/>
</dbReference>
<protein>
    <recommendedName>
        <fullName evidence="8">Glycosyltransferase family 92 protein</fullName>
        <ecNumber evidence="8">2.4.1.-</ecNumber>
    </recommendedName>
</protein>
<comment type="similarity">
    <text evidence="2 8">Belongs to the glycosyltransferase 92 family.</text>
</comment>
<evidence type="ECO:0000256" key="3">
    <source>
        <dbReference type="ARBA" id="ARBA00022676"/>
    </source>
</evidence>
<evidence type="ECO:0000256" key="7">
    <source>
        <dbReference type="ARBA" id="ARBA00023136"/>
    </source>
</evidence>
<evidence type="ECO:0000256" key="4">
    <source>
        <dbReference type="ARBA" id="ARBA00022679"/>
    </source>
</evidence>
<dbReference type="Proteomes" id="UP001454036">
    <property type="component" value="Unassembled WGS sequence"/>
</dbReference>
<dbReference type="PANTHER" id="PTHR21461:SF55">
    <property type="entry name" value="GLYCOSYLTRANSFERASE FAMILY 92 PROTEIN"/>
    <property type="match status" value="1"/>
</dbReference>
<dbReference type="EMBL" id="BAABME010014802">
    <property type="protein sequence ID" value="GAA0187515.1"/>
    <property type="molecule type" value="Genomic_DNA"/>
</dbReference>
<keyword evidence="3 8" id="KW-0328">Glycosyltransferase</keyword>
<keyword evidence="4 8" id="KW-0808">Transferase</keyword>
<evidence type="ECO:0000256" key="8">
    <source>
        <dbReference type="RuleBase" id="RU366017"/>
    </source>
</evidence>